<accession>A0ACB9G453</accession>
<evidence type="ECO:0000313" key="1">
    <source>
        <dbReference type="EMBL" id="KAI3778202.1"/>
    </source>
</evidence>
<sequence length="141" mass="16541">MSHQIGSKCYRFFSPSNFMQFGKDELGRIPILPFFYLYVMRTEMEAYIRGLIPNFAQFCDMPAEFVQVYCHIAAHKFYFFCDPSRRGPFNVHLRSIILFTGKACIKKILPGNCLQELMELHQESEGDIDTENTDNRYSNQK</sequence>
<name>A0ACB9G453_CICIN</name>
<keyword evidence="2" id="KW-1185">Reference proteome</keyword>
<gene>
    <name evidence="1" type="ORF">L2E82_07308</name>
</gene>
<evidence type="ECO:0000313" key="2">
    <source>
        <dbReference type="Proteomes" id="UP001055811"/>
    </source>
</evidence>
<dbReference type="Proteomes" id="UP001055811">
    <property type="component" value="Linkage Group LG02"/>
</dbReference>
<reference evidence="2" key="1">
    <citation type="journal article" date="2022" name="Mol. Ecol. Resour.">
        <title>The genomes of chicory, endive, great burdock and yacon provide insights into Asteraceae palaeo-polyploidization history and plant inulin production.</title>
        <authorList>
            <person name="Fan W."/>
            <person name="Wang S."/>
            <person name="Wang H."/>
            <person name="Wang A."/>
            <person name="Jiang F."/>
            <person name="Liu H."/>
            <person name="Zhao H."/>
            <person name="Xu D."/>
            <person name="Zhang Y."/>
        </authorList>
    </citation>
    <scope>NUCLEOTIDE SEQUENCE [LARGE SCALE GENOMIC DNA]</scope>
    <source>
        <strain evidence="2">cv. Punajuju</strain>
    </source>
</reference>
<proteinExistence type="predicted"/>
<dbReference type="EMBL" id="CM042010">
    <property type="protein sequence ID" value="KAI3778202.1"/>
    <property type="molecule type" value="Genomic_DNA"/>
</dbReference>
<protein>
    <submittedName>
        <fullName evidence="1">Uncharacterized protein</fullName>
    </submittedName>
</protein>
<organism evidence="1 2">
    <name type="scientific">Cichorium intybus</name>
    <name type="common">Chicory</name>
    <dbReference type="NCBI Taxonomy" id="13427"/>
    <lineage>
        <taxon>Eukaryota</taxon>
        <taxon>Viridiplantae</taxon>
        <taxon>Streptophyta</taxon>
        <taxon>Embryophyta</taxon>
        <taxon>Tracheophyta</taxon>
        <taxon>Spermatophyta</taxon>
        <taxon>Magnoliopsida</taxon>
        <taxon>eudicotyledons</taxon>
        <taxon>Gunneridae</taxon>
        <taxon>Pentapetalae</taxon>
        <taxon>asterids</taxon>
        <taxon>campanulids</taxon>
        <taxon>Asterales</taxon>
        <taxon>Asteraceae</taxon>
        <taxon>Cichorioideae</taxon>
        <taxon>Cichorieae</taxon>
        <taxon>Cichoriinae</taxon>
        <taxon>Cichorium</taxon>
    </lineage>
</organism>
<comment type="caution">
    <text evidence="1">The sequence shown here is derived from an EMBL/GenBank/DDBJ whole genome shotgun (WGS) entry which is preliminary data.</text>
</comment>
<reference evidence="1 2" key="2">
    <citation type="journal article" date="2022" name="Mol. Ecol. Resour.">
        <title>The genomes of chicory, endive, great burdock and yacon provide insights into Asteraceae paleo-polyploidization history and plant inulin production.</title>
        <authorList>
            <person name="Fan W."/>
            <person name="Wang S."/>
            <person name="Wang H."/>
            <person name="Wang A."/>
            <person name="Jiang F."/>
            <person name="Liu H."/>
            <person name="Zhao H."/>
            <person name="Xu D."/>
            <person name="Zhang Y."/>
        </authorList>
    </citation>
    <scope>NUCLEOTIDE SEQUENCE [LARGE SCALE GENOMIC DNA]</scope>
    <source>
        <strain evidence="2">cv. Punajuju</strain>
        <tissue evidence="1">Leaves</tissue>
    </source>
</reference>